<accession>A0A562IPR2</accession>
<keyword evidence="3" id="KW-1185">Reference proteome</keyword>
<reference evidence="2 3" key="1">
    <citation type="submission" date="2019-07" db="EMBL/GenBank/DDBJ databases">
        <title>R&amp;d 2014.</title>
        <authorList>
            <person name="Klenk H.-P."/>
        </authorList>
    </citation>
    <scope>NUCLEOTIDE SEQUENCE [LARGE SCALE GENOMIC DNA]</scope>
    <source>
        <strain evidence="2 3">DSM 45764</strain>
    </source>
</reference>
<name>A0A562IPR2_9ACTN</name>
<dbReference type="RefSeq" id="WP_153362186.1">
    <property type="nucleotide sequence ID" value="NZ_JABGDC010000208.1"/>
</dbReference>
<feature type="compositionally biased region" description="Gly residues" evidence="1">
    <location>
        <begin position="1"/>
        <end position="14"/>
    </location>
</feature>
<organism evidence="2 3">
    <name type="scientific">Modestobacter roseus</name>
    <dbReference type="NCBI Taxonomy" id="1181884"/>
    <lineage>
        <taxon>Bacteria</taxon>
        <taxon>Bacillati</taxon>
        <taxon>Actinomycetota</taxon>
        <taxon>Actinomycetes</taxon>
        <taxon>Geodermatophilales</taxon>
        <taxon>Geodermatophilaceae</taxon>
        <taxon>Modestobacter</taxon>
    </lineage>
</organism>
<evidence type="ECO:0000313" key="3">
    <source>
        <dbReference type="Proteomes" id="UP000321490"/>
    </source>
</evidence>
<proteinExistence type="predicted"/>
<protein>
    <submittedName>
        <fullName evidence="2">Uncharacterized protein</fullName>
    </submittedName>
</protein>
<comment type="caution">
    <text evidence="2">The sequence shown here is derived from an EMBL/GenBank/DDBJ whole genome shotgun (WGS) entry which is preliminary data.</text>
</comment>
<evidence type="ECO:0000313" key="2">
    <source>
        <dbReference type="EMBL" id="TWH72892.1"/>
    </source>
</evidence>
<feature type="compositionally biased region" description="Low complexity" evidence="1">
    <location>
        <begin position="26"/>
        <end position="37"/>
    </location>
</feature>
<feature type="region of interest" description="Disordered" evidence="1">
    <location>
        <begin position="1"/>
        <end position="37"/>
    </location>
</feature>
<dbReference type="Proteomes" id="UP000321490">
    <property type="component" value="Unassembled WGS sequence"/>
</dbReference>
<dbReference type="EMBL" id="VLKF01000001">
    <property type="protein sequence ID" value="TWH72892.1"/>
    <property type="molecule type" value="Genomic_DNA"/>
</dbReference>
<sequence>MAQDAGGTGPGSVGRGPSIVADDQESPSAPSIPSFASLRAPRQRSAVDILVSGPDEVVEPAPRPSPAGATRPPEWPDLWHIGLRLARWCVRQPLVTARRVLG</sequence>
<dbReference type="OrthoDB" id="5198143at2"/>
<dbReference type="AlphaFoldDB" id="A0A562IPR2"/>
<gene>
    <name evidence="2" type="ORF">JD78_01415</name>
</gene>
<evidence type="ECO:0000256" key="1">
    <source>
        <dbReference type="SAM" id="MobiDB-lite"/>
    </source>
</evidence>
<feature type="region of interest" description="Disordered" evidence="1">
    <location>
        <begin position="51"/>
        <end position="75"/>
    </location>
</feature>